<dbReference type="Pfam" id="PF13456">
    <property type="entry name" value="RVT_3"/>
    <property type="match status" value="1"/>
</dbReference>
<dbReference type="GO" id="GO:0003676">
    <property type="term" value="F:nucleic acid binding"/>
    <property type="evidence" value="ECO:0007669"/>
    <property type="project" value="InterPro"/>
</dbReference>
<dbReference type="GO" id="GO:0004523">
    <property type="term" value="F:RNA-DNA hybrid ribonuclease activity"/>
    <property type="evidence" value="ECO:0007669"/>
    <property type="project" value="InterPro"/>
</dbReference>
<feature type="domain" description="RNase H type-1" evidence="2">
    <location>
        <begin position="199"/>
        <end position="251"/>
    </location>
</feature>
<dbReference type="InterPro" id="IPR036397">
    <property type="entry name" value="RNaseH_sf"/>
</dbReference>
<dbReference type="Gene3D" id="3.30.420.10">
    <property type="entry name" value="Ribonuclease H-like superfamily/Ribonuclease H"/>
    <property type="match status" value="1"/>
</dbReference>
<dbReference type="Proteomes" id="UP001231189">
    <property type="component" value="Unassembled WGS sequence"/>
</dbReference>
<evidence type="ECO:0000313" key="4">
    <source>
        <dbReference type="Proteomes" id="UP001231189"/>
    </source>
</evidence>
<keyword evidence="4" id="KW-1185">Reference proteome</keyword>
<evidence type="ECO:0000259" key="2">
    <source>
        <dbReference type="Pfam" id="PF13456"/>
    </source>
</evidence>
<gene>
    <name evidence="3" type="ORF">QYE76_048795</name>
</gene>
<evidence type="ECO:0000256" key="1">
    <source>
        <dbReference type="SAM" id="MobiDB-lite"/>
    </source>
</evidence>
<dbReference type="EMBL" id="JAUUTY010000003">
    <property type="protein sequence ID" value="KAK1660636.1"/>
    <property type="molecule type" value="Genomic_DNA"/>
</dbReference>
<evidence type="ECO:0000313" key="3">
    <source>
        <dbReference type="EMBL" id="KAK1660636.1"/>
    </source>
</evidence>
<dbReference type="AlphaFoldDB" id="A0AAD8SNS9"/>
<organism evidence="3 4">
    <name type="scientific">Lolium multiflorum</name>
    <name type="common">Italian ryegrass</name>
    <name type="synonym">Lolium perenne subsp. multiflorum</name>
    <dbReference type="NCBI Taxonomy" id="4521"/>
    <lineage>
        <taxon>Eukaryota</taxon>
        <taxon>Viridiplantae</taxon>
        <taxon>Streptophyta</taxon>
        <taxon>Embryophyta</taxon>
        <taxon>Tracheophyta</taxon>
        <taxon>Spermatophyta</taxon>
        <taxon>Magnoliopsida</taxon>
        <taxon>Liliopsida</taxon>
        <taxon>Poales</taxon>
        <taxon>Poaceae</taxon>
        <taxon>BOP clade</taxon>
        <taxon>Pooideae</taxon>
        <taxon>Poodae</taxon>
        <taxon>Poeae</taxon>
        <taxon>Poeae Chloroplast Group 2 (Poeae type)</taxon>
        <taxon>Loliodinae</taxon>
        <taxon>Loliinae</taxon>
        <taxon>Lolium</taxon>
    </lineage>
</organism>
<accession>A0AAD8SNS9</accession>
<comment type="caution">
    <text evidence="3">The sequence shown here is derived from an EMBL/GenBank/DDBJ whole genome shotgun (WGS) entry which is preliminary data.</text>
</comment>
<sequence length="344" mass="37653">MKLNRPSARSACRPTPRLPRLSAGLKPTPEDHAIEKMELQCSNAPKFTLLASLSRSHGGEKAPLRTSLLKKSDKFVRRRMKPSVTYGKAKKLKHYFKGTPSRWWPKTPGGNHLKDANGRAAKGLELDPIPSSTSHERPSSRRSLDFFVDWAEMYPPVPTPRTGRCTSTLKMRTGLGARSSSPLLRRPADVLQIHFAASNNVAGQASGDWDAKDANMASYRFHVQQLSGFFDGCEFHHVPRANNEAADALSKIGSTRQAIPPGIALQHLRKPSITPSPDSDSIFMPADLWGSANRGFSIKVGVCQTRGSTTTRRLFSRTRGFSAKLGLSAKPAGSTAELATMQLN</sequence>
<protein>
    <recommendedName>
        <fullName evidence="2">RNase H type-1 domain-containing protein</fullName>
    </recommendedName>
</protein>
<dbReference type="InterPro" id="IPR002156">
    <property type="entry name" value="RNaseH_domain"/>
</dbReference>
<reference evidence="3" key="1">
    <citation type="submission" date="2023-07" db="EMBL/GenBank/DDBJ databases">
        <title>A chromosome-level genome assembly of Lolium multiflorum.</title>
        <authorList>
            <person name="Chen Y."/>
            <person name="Copetti D."/>
            <person name="Kolliker R."/>
            <person name="Studer B."/>
        </authorList>
    </citation>
    <scope>NUCLEOTIDE SEQUENCE</scope>
    <source>
        <strain evidence="3">02402/16</strain>
        <tissue evidence="3">Leaf</tissue>
    </source>
</reference>
<feature type="region of interest" description="Disordered" evidence="1">
    <location>
        <begin position="1"/>
        <end position="25"/>
    </location>
</feature>
<name>A0AAD8SNS9_LOLMU</name>
<proteinExistence type="predicted"/>